<organism evidence="2 3">
    <name type="scientific">Atta colombica</name>
    <dbReference type="NCBI Taxonomy" id="520822"/>
    <lineage>
        <taxon>Eukaryota</taxon>
        <taxon>Metazoa</taxon>
        <taxon>Ecdysozoa</taxon>
        <taxon>Arthropoda</taxon>
        <taxon>Hexapoda</taxon>
        <taxon>Insecta</taxon>
        <taxon>Pterygota</taxon>
        <taxon>Neoptera</taxon>
        <taxon>Endopterygota</taxon>
        <taxon>Hymenoptera</taxon>
        <taxon>Apocrita</taxon>
        <taxon>Aculeata</taxon>
        <taxon>Formicoidea</taxon>
        <taxon>Formicidae</taxon>
        <taxon>Myrmicinae</taxon>
        <taxon>Atta</taxon>
    </lineage>
</organism>
<dbReference type="Proteomes" id="UP000078540">
    <property type="component" value="Unassembled WGS sequence"/>
</dbReference>
<feature type="compositionally biased region" description="Basic and acidic residues" evidence="1">
    <location>
        <begin position="7"/>
        <end position="21"/>
    </location>
</feature>
<dbReference type="EMBL" id="KQ976502">
    <property type="protein sequence ID" value="KYM82975.1"/>
    <property type="molecule type" value="Genomic_DNA"/>
</dbReference>
<accession>A0A195BFN1</accession>
<dbReference type="AlphaFoldDB" id="A0A195BFN1"/>
<name>A0A195BFN1_9HYME</name>
<evidence type="ECO:0000313" key="3">
    <source>
        <dbReference type="Proteomes" id="UP000078540"/>
    </source>
</evidence>
<feature type="region of interest" description="Disordered" evidence="1">
    <location>
        <begin position="1"/>
        <end position="21"/>
    </location>
</feature>
<evidence type="ECO:0000256" key="1">
    <source>
        <dbReference type="SAM" id="MobiDB-lite"/>
    </source>
</evidence>
<reference evidence="2 3" key="1">
    <citation type="submission" date="2015-09" db="EMBL/GenBank/DDBJ databases">
        <title>Atta colombica WGS genome.</title>
        <authorList>
            <person name="Nygaard S."/>
            <person name="Hu H."/>
            <person name="Boomsma J."/>
            <person name="Zhang G."/>
        </authorList>
    </citation>
    <scope>NUCLEOTIDE SEQUENCE [LARGE SCALE GENOMIC DNA]</scope>
    <source>
        <strain evidence="2">Treedump-2</strain>
        <tissue evidence="2">Whole body</tissue>
    </source>
</reference>
<protein>
    <submittedName>
        <fullName evidence="2">Uncharacterized protein</fullName>
    </submittedName>
</protein>
<evidence type="ECO:0000313" key="2">
    <source>
        <dbReference type="EMBL" id="KYM82975.1"/>
    </source>
</evidence>
<proteinExistence type="predicted"/>
<keyword evidence="3" id="KW-1185">Reference proteome</keyword>
<gene>
    <name evidence="2" type="ORF">ALC53_06541</name>
</gene>
<sequence>MLGGMEGRVRREIKRGDKEEPNITREKIKRIIRKLKDGKAEGIDEIPGEV</sequence>